<evidence type="ECO:0000313" key="3">
    <source>
        <dbReference type="Proteomes" id="UP000299102"/>
    </source>
</evidence>
<dbReference type="Pfam" id="PF07081">
    <property type="entry name" value="DUF1349"/>
    <property type="match status" value="1"/>
</dbReference>
<proteinExistence type="predicted"/>
<dbReference type="PANTHER" id="PTHR35332">
    <property type="entry name" value="REGULATION OF ENOLASE PROTEIN 1"/>
    <property type="match status" value="1"/>
</dbReference>
<sequence length="307" mass="33406">MARRSGNRSRLPRRNNVIAIGIWSAKTTRARPRRRNRVRARRADGRVAGASRRDGRSWLTAAARLTVVQGTGPKTTDRNGATTGTLAMDAQVPFGVFFPATQGVDNLKLVVCPASQSAARGWLRRERRNASGSANVNRVCVEANFTSLYDQAGVMLLVDEKHWIKSGIEYNDGQPMIGSVLTNQFSDWATEGQLKQLSLCRYDVIVMPTDDARRSFVFRDLPFLVAGTGRRTYDASCPDVFSSGIRPRRPSGDGPLSGVQSVKFPESAGDPEELTVDSPSSSSSVTAGSGSDDEVVGRRSVRTGETR</sequence>
<comment type="caution">
    <text evidence="2">The sequence shown here is derived from an EMBL/GenBank/DDBJ whole genome shotgun (WGS) entry which is preliminary data.</text>
</comment>
<dbReference type="EMBL" id="BGZK01000022">
    <property type="protein sequence ID" value="GBP06388.1"/>
    <property type="molecule type" value="Genomic_DNA"/>
</dbReference>
<name>A0A4C1SYY0_EUMVA</name>
<dbReference type="InterPro" id="IPR009784">
    <property type="entry name" value="DUF1349"/>
</dbReference>
<dbReference type="Proteomes" id="UP000299102">
    <property type="component" value="Unassembled WGS sequence"/>
</dbReference>
<dbReference type="SUPFAM" id="SSF49899">
    <property type="entry name" value="Concanavalin A-like lectins/glucanases"/>
    <property type="match status" value="1"/>
</dbReference>
<dbReference type="OrthoDB" id="42525at2759"/>
<feature type="compositionally biased region" description="Low complexity" evidence="1">
    <location>
        <begin position="276"/>
        <end position="290"/>
    </location>
</feature>
<organism evidence="2 3">
    <name type="scientific">Eumeta variegata</name>
    <name type="common">Bagworm moth</name>
    <name type="synonym">Eumeta japonica</name>
    <dbReference type="NCBI Taxonomy" id="151549"/>
    <lineage>
        <taxon>Eukaryota</taxon>
        <taxon>Metazoa</taxon>
        <taxon>Ecdysozoa</taxon>
        <taxon>Arthropoda</taxon>
        <taxon>Hexapoda</taxon>
        <taxon>Insecta</taxon>
        <taxon>Pterygota</taxon>
        <taxon>Neoptera</taxon>
        <taxon>Endopterygota</taxon>
        <taxon>Lepidoptera</taxon>
        <taxon>Glossata</taxon>
        <taxon>Ditrysia</taxon>
        <taxon>Tineoidea</taxon>
        <taxon>Psychidae</taxon>
        <taxon>Oiketicinae</taxon>
        <taxon>Eumeta</taxon>
    </lineage>
</organism>
<dbReference type="Gene3D" id="2.60.120.200">
    <property type="match status" value="1"/>
</dbReference>
<keyword evidence="3" id="KW-1185">Reference proteome</keyword>
<gene>
    <name evidence="2" type="primary">REE1</name>
    <name evidence="2" type="ORF">EVAR_4541_1</name>
</gene>
<protein>
    <submittedName>
        <fullName evidence="2">Regulation of enolase protein 1</fullName>
    </submittedName>
</protein>
<accession>A0A4C1SYY0</accession>
<feature type="region of interest" description="Disordered" evidence="1">
    <location>
        <begin position="243"/>
        <end position="307"/>
    </location>
</feature>
<reference evidence="2 3" key="1">
    <citation type="journal article" date="2019" name="Commun. Biol.">
        <title>The bagworm genome reveals a unique fibroin gene that provides high tensile strength.</title>
        <authorList>
            <person name="Kono N."/>
            <person name="Nakamura H."/>
            <person name="Ohtoshi R."/>
            <person name="Tomita M."/>
            <person name="Numata K."/>
            <person name="Arakawa K."/>
        </authorList>
    </citation>
    <scope>NUCLEOTIDE SEQUENCE [LARGE SCALE GENOMIC DNA]</scope>
</reference>
<dbReference type="InterPro" id="IPR013320">
    <property type="entry name" value="ConA-like_dom_sf"/>
</dbReference>
<dbReference type="PANTHER" id="PTHR35332:SF2">
    <property type="entry name" value="REGULATION OF ENOLASE PROTEIN 1"/>
    <property type="match status" value="1"/>
</dbReference>
<evidence type="ECO:0000313" key="2">
    <source>
        <dbReference type="EMBL" id="GBP06388.1"/>
    </source>
</evidence>
<evidence type="ECO:0000256" key="1">
    <source>
        <dbReference type="SAM" id="MobiDB-lite"/>
    </source>
</evidence>
<dbReference type="AlphaFoldDB" id="A0A4C1SYY0"/>